<dbReference type="EMBL" id="AP027735">
    <property type="protein sequence ID" value="BDZ57285.1"/>
    <property type="molecule type" value="Genomic_DNA"/>
</dbReference>
<name>A0ABN6YMF3_9MICO</name>
<feature type="transmembrane region" description="Helical" evidence="2">
    <location>
        <begin position="60"/>
        <end position="84"/>
    </location>
</feature>
<accession>A0ABN6YMF3</accession>
<dbReference type="Proteomes" id="UP001321421">
    <property type="component" value="Chromosome"/>
</dbReference>
<reference evidence="4" key="1">
    <citation type="journal article" date="2019" name="Int. J. Syst. Evol. Microbiol.">
        <title>The Global Catalogue of Microorganisms (GCM) 10K type strain sequencing project: providing services to taxonomists for standard genome sequencing and annotation.</title>
        <authorList>
            <consortium name="The Broad Institute Genomics Platform"/>
            <consortium name="The Broad Institute Genome Sequencing Center for Infectious Disease"/>
            <person name="Wu L."/>
            <person name="Ma J."/>
        </authorList>
    </citation>
    <scope>NUCLEOTIDE SEQUENCE [LARGE SCALE GENOMIC DNA]</scope>
    <source>
        <strain evidence="4">NBRC 110608</strain>
    </source>
</reference>
<evidence type="ECO:0000313" key="4">
    <source>
        <dbReference type="Proteomes" id="UP001321421"/>
    </source>
</evidence>
<evidence type="ECO:0000256" key="1">
    <source>
        <dbReference type="SAM" id="MobiDB-lite"/>
    </source>
</evidence>
<sequence>MATPDQSGPQQSESQQPGPQQNIEGAAIILALLALVLSWVGMSSRVLAVDCAQVACETGVARGSVLAAAPQIPLAVVGIALAWLRRGKGRANPRRPMAYAGLAMLLCFAAGIAWVVSSTP</sequence>
<keyword evidence="2" id="KW-1133">Transmembrane helix</keyword>
<evidence type="ECO:0000313" key="3">
    <source>
        <dbReference type="EMBL" id="BDZ57285.1"/>
    </source>
</evidence>
<protein>
    <submittedName>
        <fullName evidence="3">Uncharacterized protein</fullName>
    </submittedName>
</protein>
<keyword evidence="2" id="KW-0472">Membrane</keyword>
<feature type="region of interest" description="Disordered" evidence="1">
    <location>
        <begin position="1"/>
        <end position="20"/>
    </location>
</feature>
<gene>
    <name evidence="3" type="ORF">GCM10025872_09420</name>
</gene>
<dbReference type="RefSeq" id="WP_289232437.1">
    <property type="nucleotide sequence ID" value="NZ_AP027735.1"/>
</dbReference>
<feature type="transmembrane region" description="Helical" evidence="2">
    <location>
        <begin position="21"/>
        <end position="40"/>
    </location>
</feature>
<keyword evidence="4" id="KW-1185">Reference proteome</keyword>
<feature type="transmembrane region" description="Helical" evidence="2">
    <location>
        <begin position="96"/>
        <end position="116"/>
    </location>
</feature>
<organism evidence="3 4">
    <name type="scientific">Barrientosiimonas endolithica</name>
    <dbReference type="NCBI Taxonomy" id="1535208"/>
    <lineage>
        <taxon>Bacteria</taxon>
        <taxon>Bacillati</taxon>
        <taxon>Actinomycetota</taxon>
        <taxon>Actinomycetes</taxon>
        <taxon>Micrococcales</taxon>
        <taxon>Dermacoccaceae</taxon>
        <taxon>Barrientosiimonas</taxon>
    </lineage>
</organism>
<proteinExistence type="predicted"/>
<evidence type="ECO:0000256" key="2">
    <source>
        <dbReference type="SAM" id="Phobius"/>
    </source>
</evidence>
<keyword evidence="2" id="KW-0812">Transmembrane</keyword>